<evidence type="ECO:0000256" key="10">
    <source>
        <dbReference type="ARBA" id="ARBA00023304"/>
    </source>
</evidence>
<feature type="binding site" evidence="11">
    <location>
        <position position="237"/>
    </location>
    <ligand>
        <name>Mn(2+)</name>
        <dbReference type="ChEBI" id="CHEBI:29035"/>
    </ligand>
</feature>
<feature type="binding site" evidence="11">
    <location>
        <position position="13"/>
    </location>
    <ligand>
        <name>Mn(2+)</name>
        <dbReference type="ChEBI" id="CHEBI:29035"/>
    </ligand>
</feature>
<dbReference type="InterPro" id="IPR000891">
    <property type="entry name" value="PYR_CT"/>
</dbReference>
<dbReference type="UniPathway" id="UPA00048">
    <property type="reaction ID" value="UER00070"/>
</dbReference>
<dbReference type="Pfam" id="PF08502">
    <property type="entry name" value="LeuA_dimer"/>
    <property type="match status" value="1"/>
</dbReference>
<dbReference type="HAMAP" id="MF_01025">
    <property type="entry name" value="LeuA_type1"/>
    <property type="match status" value="1"/>
</dbReference>
<comment type="subunit">
    <text evidence="11">Homodimer.</text>
</comment>
<dbReference type="CDD" id="cd07940">
    <property type="entry name" value="DRE_TIM_IPMS"/>
    <property type="match status" value="1"/>
</dbReference>
<dbReference type="GO" id="GO:0009098">
    <property type="term" value="P:L-leucine biosynthetic process"/>
    <property type="evidence" value="ECO:0007669"/>
    <property type="project" value="UniProtKB-UniRule"/>
</dbReference>
<evidence type="ECO:0000256" key="1">
    <source>
        <dbReference type="ARBA" id="ARBA00004689"/>
    </source>
</evidence>
<dbReference type="AlphaFoldDB" id="A0A518EXD5"/>
<dbReference type="PROSITE" id="PS50991">
    <property type="entry name" value="PYR_CT"/>
    <property type="match status" value="1"/>
</dbReference>
<reference evidence="13 14" key="1">
    <citation type="submission" date="2019-02" db="EMBL/GenBank/DDBJ databases">
        <title>Deep-cultivation of Planctomycetes and their phenomic and genomic characterization uncovers novel biology.</title>
        <authorList>
            <person name="Wiegand S."/>
            <person name="Jogler M."/>
            <person name="Boedeker C."/>
            <person name="Pinto D."/>
            <person name="Vollmers J."/>
            <person name="Rivas-Marin E."/>
            <person name="Kohn T."/>
            <person name="Peeters S.H."/>
            <person name="Heuer A."/>
            <person name="Rast P."/>
            <person name="Oberbeckmann S."/>
            <person name="Bunk B."/>
            <person name="Jeske O."/>
            <person name="Meyerdierks A."/>
            <person name="Storesund J.E."/>
            <person name="Kallscheuer N."/>
            <person name="Luecker S."/>
            <person name="Lage O.M."/>
            <person name="Pohl T."/>
            <person name="Merkel B.J."/>
            <person name="Hornburger P."/>
            <person name="Mueller R.-W."/>
            <person name="Bruemmer F."/>
            <person name="Labrenz M."/>
            <person name="Spormann A.M."/>
            <person name="Op den Camp H."/>
            <person name="Overmann J."/>
            <person name="Amann R."/>
            <person name="Jetten M.S.M."/>
            <person name="Mascher T."/>
            <person name="Medema M.H."/>
            <person name="Devos D.P."/>
            <person name="Kaster A.-K."/>
            <person name="Ovreas L."/>
            <person name="Rohde M."/>
            <person name="Galperin M.Y."/>
            <person name="Jogler C."/>
        </authorList>
    </citation>
    <scope>NUCLEOTIDE SEQUENCE [LARGE SCALE GENOMIC DNA]</scope>
    <source>
        <strain evidence="13 14">Poly30</strain>
    </source>
</reference>
<evidence type="ECO:0000256" key="8">
    <source>
        <dbReference type="ARBA" id="ARBA00022723"/>
    </source>
</evidence>
<dbReference type="Proteomes" id="UP000320390">
    <property type="component" value="Chromosome"/>
</dbReference>
<dbReference type="InterPro" id="IPR002034">
    <property type="entry name" value="AIPM/Hcit_synth_CS"/>
</dbReference>
<organism evidence="13 14">
    <name type="scientific">Saltatorellus ferox</name>
    <dbReference type="NCBI Taxonomy" id="2528018"/>
    <lineage>
        <taxon>Bacteria</taxon>
        <taxon>Pseudomonadati</taxon>
        <taxon>Planctomycetota</taxon>
        <taxon>Planctomycetia</taxon>
        <taxon>Planctomycetia incertae sedis</taxon>
        <taxon>Saltatorellus</taxon>
    </lineage>
</organism>
<dbReference type="PROSITE" id="PS00815">
    <property type="entry name" value="AIPM_HOMOCIT_SYNTH_1"/>
    <property type="match status" value="1"/>
</dbReference>
<dbReference type="GO" id="GO:0030145">
    <property type="term" value="F:manganese ion binding"/>
    <property type="evidence" value="ECO:0007669"/>
    <property type="project" value="UniProtKB-UniRule"/>
</dbReference>
<keyword evidence="14" id="KW-1185">Reference proteome</keyword>
<dbReference type="GO" id="GO:0003985">
    <property type="term" value="F:acetyl-CoA C-acetyltransferase activity"/>
    <property type="evidence" value="ECO:0007669"/>
    <property type="project" value="UniProtKB-UniRule"/>
</dbReference>
<dbReference type="EC" id="2.3.3.13" evidence="3 11"/>
<keyword evidence="11" id="KW-0963">Cytoplasm</keyword>
<evidence type="ECO:0000256" key="11">
    <source>
        <dbReference type="HAMAP-Rule" id="MF_01025"/>
    </source>
</evidence>
<keyword evidence="10 11" id="KW-0100">Branched-chain amino acid biosynthesis</keyword>
<evidence type="ECO:0000256" key="2">
    <source>
        <dbReference type="ARBA" id="ARBA00009396"/>
    </source>
</evidence>
<feature type="binding site" evidence="11">
    <location>
        <position position="203"/>
    </location>
    <ligand>
        <name>Mn(2+)</name>
        <dbReference type="ChEBI" id="CHEBI:29035"/>
    </ligand>
</feature>
<evidence type="ECO:0000256" key="6">
    <source>
        <dbReference type="ARBA" id="ARBA00022605"/>
    </source>
</evidence>
<feature type="region of interest" description="Regulatory domain" evidence="11">
    <location>
        <begin position="390"/>
        <end position="518"/>
    </location>
</feature>
<dbReference type="InterPro" id="IPR013709">
    <property type="entry name" value="2-isopropylmalate_synth_dimer"/>
</dbReference>
<evidence type="ECO:0000256" key="7">
    <source>
        <dbReference type="ARBA" id="ARBA00022679"/>
    </source>
</evidence>
<evidence type="ECO:0000313" key="14">
    <source>
        <dbReference type="Proteomes" id="UP000320390"/>
    </source>
</evidence>
<keyword evidence="5 11" id="KW-0432">Leucine biosynthesis</keyword>
<comment type="cofactor">
    <cofactor evidence="11">
        <name>Mn(2+)</name>
        <dbReference type="ChEBI" id="CHEBI:29035"/>
    </cofactor>
</comment>
<dbReference type="InterPro" id="IPR013785">
    <property type="entry name" value="Aldolase_TIM"/>
</dbReference>
<gene>
    <name evidence="13" type="primary">leuA_2</name>
    <name evidence="11" type="synonym">leuA</name>
    <name evidence="13" type="ORF">Poly30_43100</name>
</gene>
<comment type="similarity">
    <text evidence="2 11">Belongs to the alpha-IPM synthase/homocitrate synthase family. LeuA type 1 subfamily.</text>
</comment>
<name>A0A518EXD5_9BACT</name>
<dbReference type="SUPFAM" id="SSF110921">
    <property type="entry name" value="2-isopropylmalate synthase LeuA, allosteric (dimerisation) domain"/>
    <property type="match status" value="1"/>
</dbReference>
<dbReference type="PROSITE" id="PS00816">
    <property type="entry name" value="AIPM_HOMOCIT_SYNTH_2"/>
    <property type="match status" value="1"/>
</dbReference>
<evidence type="ECO:0000256" key="5">
    <source>
        <dbReference type="ARBA" id="ARBA00022430"/>
    </source>
</evidence>
<keyword evidence="7 11" id="KW-0808">Transferase</keyword>
<keyword evidence="13" id="KW-0012">Acyltransferase</keyword>
<dbReference type="Gene3D" id="1.10.238.260">
    <property type="match status" value="1"/>
</dbReference>
<dbReference type="Gene3D" id="3.20.20.70">
    <property type="entry name" value="Aldolase class I"/>
    <property type="match status" value="1"/>
</dbReference>
<dbReference type="InterPro" id="IPR005671">
    <property type="entry name" value="LeuA_bact_synth"/>
</dbReference>
<feature type="binding site" evidence="11">
    <location>
        <position position="201"/>
    </location>
    <ligand>
        <name>Mn(2+)</name>
        <dbReference type="ChEBI" id="CHEBI:29035"/>
    </ligand>
</feature>
<proteinExistence type="inferred from homology"/>
<dbReference type="NCBIfam" id="NF002086">
    <property type="entry name" value="PRK00915.1-3"/>
    <property type="match status" value="1"/>
</dbReference>
<evidence type="ECO:0000259" key="12">
    <source>
        <dbReference type="PROSITE" id="PS50991"/>
    </source>
</evidence>
<dbReference type="NCBIfam" id="TIGR00973">
    <property type="entry name" value="leuA_bact"/>
    <property type="match status" value="1"/>
</dbReference>
<dbReference type="InterPro" id="IPR036230">
    <property type="entry name" value="LeuA_allosteric_dom_sf"/>
</dbReference>
<feature type="domain" description="Pyruvate carboxyltransferase" evidence="12">
    <location>
        <begin position="4"/>
        <end position="266"/>
    </location>
</feature>
<evidence type="ECO:0000256" key="3">
    <source>
        <dbReference type="ARBA" id="ARBA00012973"/>
    </source>
</evidence>
<evidence type="ECO:0000313" key="13">
    <source>
        <dbReference type="EMBL" id="QDV08755.1"/>
    </source>
</evidence>
<sequence>MEPIKIFDTTLRDGEQAPGFTMRMGEKLQLAKALASMGVDVIEAGFPAASPDDFRAVQTIADGVAGPTIAALARCHSSDIDAARDALANCKKPRIHVFLATSAIHREHKLKLAKDEILTRTRIGVARARSYCADVEFSPEDASRTERDFLGQVIDEAIRAGATTINIPDTVGYTTPQEFEDLFRWIGEHVPGAREITLSAHCHDDLGLAVANSLAAIRGGARQVECTLNGIGERAGNAALEEIVMALNVRPEEYGVTSAIDTKRLVAASRLLSRITGIPVPPNKAIVGKNAFAHEAGIHQHGMLEHASTYEIMTPESVGFDGERFVLGKHSGRHALKSRLNELGHGVADEDFDAVFAAFKELADRKREILDADLEVLVVSNASGATGPWTLLSFHTSSGTGRLSTSTVSLTHETAPEVDEAATGDGPVDATFRALMRATQQTSGALTDFHVASVTLGEDAQGQVTVDCERGGRTYRGVGYSTDIVEASAHAILDVINQWERASVTAPEQGMATAGETH</sequence>
<dbReference type="Gene3D" id="3.30.160.270">
    <property type="match status" value="1"/>
</dbReference>
<protein>
    <recommendedName>
        <fullName evidence="4 11">2-isopropylmalate synthase</fullName>
        <ecNumber evidence="3 11">2.3.3.13</ecNumber>
    </recommendedName>
    <alternativeName>
        <fullName evidence="11">Alpha-IPM synthase</fullName>
    </alternativeName>
    <alternativeName>
        <fullName evidence="11">Alpha-isopropylmalate synthase</fullName>
    </alternativeName>
</protein>
<dbReference type="EMBL" id="CP036434">
    <property type="protein sequence ID" value="QDV08755.1"/>
    <property type="molecule type" value="Genomic_DNA"/>
</dbReference>
<dbReference type="PANTHER" id="PTHR10277">
    <property type="entry name" value="HOMOCITRATE SYNTHASE-RELATED"/>
    <property type="match status" value="1"/>
</dbReference>
<evidence type="ECO:0000256" key="4">
    <source>
        <dbReference type="ARBA" id="ARBA00018198"/>
    </source>
</evidence>
<keyword evidence="9 11" id="KW-0464">Manganese</keyword>
<dbReference type="RefSeq" id="WP_145201977.1">
    <property type="nucleotide sequence ID" value="NZ_CP036434.1"/>
</dbReference>
<keyword evidence="6 11" id="KW-0028">Amino-acid biosynthesis</keyword>
<dbReference type="PANTHER" id="PTHR10277:SF9">
    <property type="entry name" value="2-ISOPROPYLMALATE SYNTHASE 1, CHLOROPLASTIC-RELATED"/>
    <property type="match status" value="1"/>
</dbReference>
<dbReference type="GO" id="GO:0003852">
    <property type="term" value="F:2-isopropylmalate synthase activity"/>
    <property type="evidence" value="ECO:0007669"/>
    <property type="project" value="UniProtKB-UniRule"/>
</dbReference>
<dbReference type="FunFam" id="3.20.20.70:FF:000010">
    <property type="entry name" value="2-isopropylmalate synthase"/>
    <property type="match status" value="1"/>
</dbReference>
<dbReference type="InterPro" id="IPR054691">
    <property type="entry name" value="LeuA/HCS_post-cat"/>
</dbReference>
<dbReference type="SUPFAM" id="SSF51569">
    <property type="entry name" value="Aldolase"/>
    <property type="match status" value="1"/>
</dbReference>
<dbReference type="InterPro" id="IPR050073">
    <property type="entry name" value="2-IPM_HCS-like"/>
</dbReference>
<dbReference type="FunFam" id="1.10.238.260:FF:000001">
    <property type="entry name" value="2-isopropylmalate synthase"/>
    <property type="match status" value="1"/>
</dbReference>
<keyword evidence="8 11" id="KW-0479">Metal-binding</keyword>
<dbReference type="Pfam" id="PF00682">
    <property type="entry name" value="HMGL-like"/>
    <property type="match status" value="1"/>
</dbReference>
<comment type="function">
    <text evidence="11">Catalyzes the condensation of the acetyl group of acetyl-CoA with 3-methyl-2-oxobutanoate (2-ketoisovalerate) to form 3-carboxy-3-hydroxy-4-methylpentanoate (2-isopropylmalate).</text>
</comment>
<dbReference type="SMART" id="SM00917">
    <property type="entry name" value="LeuA_dimer"/>
    <property type="match status" value="1"/>
</dbReference>
<dbReference type="OrthoDB" id="9804858at2"/>
<accession>A0A518EXD5</accession>
<dbReference type="GO" id="GO:0005737">
    <property type="term" value="C:cytoplasm"/>
    <property type="evidence" value="ECO:0007669"/>
    <property type="project" value="UniProtKB-UniRule"/>
</dbReference>
<dbReference type="Pfam" id="PF22617">
    <property type="entry name" value="HCS_D2"/>
    <property type="match status" value="1"/>
</dbReference>
<comment type="pathway">
    <text evidence="1 11">Amino-acid biosynthesis; L-leucine biosynthesis; L-leucine from 3-methyl-2-oxobutanoate: step 1/4.</text>
</comment>
<comment type="catalytic activity">
    <reaction evidence="11">
        <text>3-methyl-2-oxobutanoate + acetyl-CoA + H2O = (2S)-2-isopropylmalate + CoA + H(+)</text>
        <dbReference type="Rhea" id="RHEA:21524"/>
        <dbReference type="ChEBI" id="CHEBI:1178"/>
        <dbReference type="ChEBI" id="CHEBI:11851"/>
        <dbReference type="ChEBI" id="CHEBI:15377"/>
        <dbReference type="ChEBI" id="CHEBI:15378"/>
        <dbReference type="ChEBI" id="CHEBI:57287"/>
        <dbReference type="ChEBI" id="CHEBI:57288"/>
        <dbReference type="EC" id="2.3.3.13"/>
    </reaction>
</comment>
<evidence type="ECO:0000256" key="9">
    <source>
        <dbReference type="ARBA" id="ARBA00023211"/>
    </source>
</evidence>